<comment type="caution">
    <text evidence="1">The sequence shown here is derived from an EMBL/GenBank/DDBJ whole genome shotgun (WGS) entry which is preliminary data.</text>
</comment>
<dbReference type="Proteomes" id="UP001143910">
    <property type="component" value="Unassembled WGS sequence"/>
</dbReference>
<evidence type="ECO:0000313" key="2">
    <source>
        <dbReference type="Proteomes" id="UP001143910"/>
    </source>
</evidence>
<sequence>MAPSFVAITGYAFGITSLIAGVFSLLNPTHDAPATWRPVEAGNAVAAIAMGIYYPLAAYQENITFFKFTVPMRLLTTSVLWYYDWKVPSVWEGAGAILTLIALLSRPNPAEKKRQN</sequence>
<keyword evidence="2" id="KW-1185">Reference proteome</keyword>
<organism evidence="1 2">
    <name type="scientific">Zarea fungicola</name>
    <dbReference type="NCBI Taxonomy" id="93591"/>
    <lineage>
        <taxon>Eukaryota</taxon>
        <taxon>Fungi</taxon>
        <taxon>Dikarya</taxon>
        <taxon>Ascomycota</taxon>
        <taxon>Pezizomycotina</taxon>
        <taxon>Sordariomycetes</taxon>
        <taxon>Hypocreomycetidae</taxon>
        <taxon>Hypocreales</taxon>
        <taxon>Cordycipitaceae</taxon>
        <taxon>Zarea</taxon>
    </lineage>
</organism>
<accession>A0ACC1NQB9</accession>
<dbReference type="EMBL" id="JANJQO010000158">
    <property type="protein sequence ID" value="KAJ2981008.1"/>
    <property type="molecule type" value="Genomic_DNA"/>
</dbReference>
<protein>
    <submittedName>
        <fullName evidence="1">Uncharacterized protein</fullName>
    </submittedName>
</protein>
<gene>
    <name evidence="1" type="ORF">NQ176_g2293</name>
</gene>
<evidence type="ECO:0000313" key="1">
    <source>
        <dbReference type="EMBL" id="KAJ2981008.1"/>
    </source>
</evidence>
<reference evidence="1" key="1">
    <citation type="submission" date="2022-08" db="EMBL/GenBank/DDBJ databases">
        <title>Genome Sequence of Lecanicillium fungicola.</title>
        <authorList>
            <person name="Buettner E."/>
        </authorList>
    </citation>
    <scope>NUCLEOTIDE SEQUENCE</scope>
    <source>
        <strain evidence="1">Babe33</strain>
    </source>
</reference>
<proteinExistence type="predicted"/>
<name>A0ACC1NQB9_9HYPO</name>